<evidence type="ECO:0000313" key="1">
    <source>
        <dbReference type="EMBL" id="MFC0865629.1"/>
    </source>
</evidence>
<evidence type="ECO:0000313" key="2">
    <source>
        <dbReference type="Proteomes" id="UP001589870"/>
    </source>
</evidence>
<name>A0ABV6UBR5_9ACTN</name>
<proteinExistence type="predicted"/>
<keyword evidence="2" id="KW-1185">Reference proteome</keyword>
<protein>
    <recommendedName>
        <fullName evidence="3">Serine peptidase</fullName>
    </recommendedName>
</protein>
<dbReference type="RefSeq" id="WP_394303643.1">
    <property type="nucleotide sequence ID" value="NZ_JBHMQT010000057.1"/>
</dbReference>
<comment type="caution">
    <text evidence="1">The sequence shown here is derived from an EMBL/GenBank/DDBJ whole genome shotgun (WGS) entry which is preliminary data.</text>
</comment>
<gene>
    <name evidence="1" type="ORF">ACFHYQ_25365</name>
</gene>
<dbReference type="InterPro" id="IPR029058">
    <property type="entry name" value="AB_hydrolase_fold"/>
</dbReference>
<dbReference type="EMBL" id="JBHMQT010000057">
    <property type="protein sequence ID" value="MFC0865629.1"/>
    <property type="molecule type" value="Genomic_DNA"/>
</dbReference>
<accession>A0ABV6UBR5</accession>
<dbReference type="SUPFAM" id="SSF53474">
    <property type="entry name" value="alpha/beta-Hydrolases"/>
    <property type="match status" value="1"/>
</dbReference>
<dbReference type="Proteomes" id="UP001589870">
    <property type="component" value="Unassembled WGS sequence"/>
</dbReference>
<evidence type="ECO:0008006" key="3">
    <source>
        <dbReference type="Google" id="ProtNLM"/>
    </source>
</evidence>
<reference evidence="1 2" key="1">
    <citation type="submission" date="2024-09" db="EMBL/GenBank/DDBJ databases">
        <authorList>
            <person name="Sun Q."/>
            <person name="Mori K."/>
        </authorList>
    </citation>
    <scope>NUCLEOTIDE SEQUENCE [LARGE SCALE GENOMIC DNA]</scope>
    <source>
        <strain evidence="1 2">TBRC 1851</strain>
    </source>
</reference>
<sequence length="294" mass="31977">MIVGVHGIGKYRYYEEAGGSPGSAAEAMRRKWNGYLGKGLGRGIGRGNGEYFSEIAYYAHHLRPAALSPGPARSLKQLELKQMGAPARLVFADWAAQLDGRLRGAAAAGESLTGVVHRLTGWLLDSLGPRAVRFAESFCPEVAAYLGGGDPRSRARDAVADTIRRRAPRVVIAHSLGSVVTYEALWAQPELEVELLITLGSPLGMRNVVFERLLPAPLNGRGTRPPGVRRWINVADKDDIAAIPSDLGGCFEGVERDLTCNIDALDFHTVRNYLGCGVVNDYLKPYVLRNEQRL</sequence>
<organism evidence="1 2">
    <name type="scientific">Sphaerimonospora cavernae</name>
    <dbReference type="NCBI Taxonomy" id="1740611"/>
    <lineage>
        <taxon>Bacteria</taxon>
        <taxon>Bacillati</taxon>
        <taxon>Actinomycetota</taxon>
        <taxon>Actinomycetes</taxon>
        <taxon>Streptosporangiales</taxon>
        <taxon>Streptosporangiaceae</taxon>
        <taxon>Sphaerimonospora</taxon>
    </lineage>
</organism>